<keyword evidence="11" id="KW-1185">Reference proteome</keyword>
<evidence type="ECO:0000256" key="8">
    <source>
        <dbReference type="SAM" id="Phobius"/>
    </source>
</evidence>
<keyword evidence="5 8" id="KW-0812">Transmembrane</keyword>
<keyword evidence="3" id="KW-0813">Transport</keyword>
<proteinExistence type="inferred from homology"/>
<evidence type="ECO:0000256" key="7">
    <source>
        <dbReference type="ARBA" id="ARBA00023136"/>
    </source>
</evidence>
<dbReference type="EMBL" id="JBHUIJ010000006">
    <property type="protein sequence ID" value="MFD2237117.1"/>
    <property type="molecule type" value="Genomic_DNA"/>
</dbReference>
<dbReference type="InterPro" id="IPR000620">
    <property type="entry name" value="EamA_dom"/>
</dbReference>
<dbReference type="NCBIfam" id="TIGR00688">
    <property type="entry name" value="rarD"/>
    <property type="match status" value="1"/>
</dbReference>
<dbReference type="PANTHER" id="PTHR32322">
    <property type="entry name" value="INNER MEMBRANE TRANSPORTER"/>
    <property type="match status" value="1"/>
</dbReference>
<feature type="transmembrane region" description="Helical" evidence="8">
    <location>
        <begin position="48"/>
        <end position="68"/>
    </location>
</feature>
<keyword evidence="6 8" id="KW-1133">Transmembrane helix</keyword>
<reference evidence="11" key="1">
    <citation type="journal article" date="2019" name="Int. J. Syst. Evol. Microbiol.">
        <title>The Global Catalogue of Microorganisms (GCM) 10K type strain sequencing project: providing services to taxonomists for standard genome sequencing and annotation.</title>
        <authorList>
            <consortium name="The Broad Institute Genomics Platform"/>
            <consortium name="The Broad Institute Genome Sequencing Center for Infectious Disease"/>
            <person name="Wu L."/>
            <person name="Ma J."/>
        </authorList>
    </citation>
    <scope>NUCLEOTIDE SEQUENCE [LARGE SCALE GENOMIC DNA]</scope>
    <source>
        <strain evidence="11">ZS-35-S2</strain>
    </source>
</reference>
<feature type="transmembrane region" description="Helical" evidence="8">
    <location>
        <begin position="274"/>
        <end position="295"/>
    </location>
</feature>
<gene>
    <name evidence="10" type="primary">rarD</name>
    <name evidence="10" type="ORF">ACFSKQ_06490</name>
</gene>
<comment type="caution">
    <text evidence="10">The sequence shown here is derived from an EMBL/GenBank/DDBJ whole genome shotgun (WGS) entry which is preliminary data.</text>
</comment>
<dbReference type="InterPro" id="IPR004626">
    <property type="entry name" value="RarD"/>
</dbReference>
<evidence type="ECO:0000256" key="4">
    <source>
        <dbReference type="ARBA" id="ARBA00022475"/>
    </source>
</evidence>
<dbReference type="RefSeq" id="WP_209736744.1">
    <property type="nucleotide sequence ID" value="NZ_CP072611.1"/>
</dbReference>
<evidence type="ECO:0000259" key="9">
    <source>
        <dbReference type="Pfam" id="PF00892"/>
    </source>
</evidence>
<feature type="transmembrane region" description="Helical" evidence="8">
    <location>
        <begin position="136"/>
        <end position="153"/>
    </location>
</feature>
<dbReference type="InterPro" id="IPR037185">
    <property type="entry name" value="EmrE-like"/>
</dbReference>
<comment type="subcellular location">
    <subcellularLocation>
        <location evidence="1">Cell membrane</location>
        <topology evidence="1">Multi-pass membrane protein</topology>
    </subcellularLocation>
</comment>
<evidence type="ECO:0000256" key="3">
    <source>
        <dbReference type="ARBA" id="ARBA00022448"/>
    </source>
</evidence>
<dbReference type="PANTHER" id="PTHR32322:SF9">
    <property type="entry name" value="AMINO-ACID METABOLITE EFFLUX PUMP-RELATED"/>
    <property type="match status" value="1"/>
</dbReference>
<dbReference type="Pfam" id="PF00892">
    <property type="entry name" value="EamA"/>
    <property type="match status" value="1"/>
</dbReference>
<feature type="transmembrane region" description="Helical" evidence="8">
    <location>
        <begin position="18"/>
        <end position="36"/>
    </location>
</feature>
<evidence type="ECO:0000313" key="10">
    <source>
        <dbReference type="EMBL" id="MFD2237117.1"/>
    </source>
</evidence>
<name>A0ABW5CKD5_9HYPH</name>
<evidence type="ECO:0000313" key="11">
    <source>
        <dbReference type="Proteomes" id="UP001597371"/>
    </source>
</evidence>
<sequence>MSDPAIPRPAPAEPVRGYVFAGGAYLIWGLVLPVFLKALSGVDALEVVAHRILWAWPFALLLLLRLSGRHALRPYLNARTLAVAALCAAIISVNWGVYVYAIAAGHGVDAALGYYINPLLSLALGAIFLKERPSGLQLVAIALACVGVVFLTVATGGLPWVSLMLALSFGLYGLLRKVTPYGAVEGFFLEVTILFAPALALALWVGSRGTAHFANDGWETLLLVLSGPLTAIPLILFAAGARLLRLSTIGMLQYLTPTLLGLTAVFVFGEPFGLEQLVAFAFIWTALAIYTASLLGERGRRRAGKVKDAR</sequence>
<feature type="transmembrane region" description="Helical" evidence="8">
    <location>
        <begin position="187"/>
        <end position="206"/>
    </location>
</feature>
<feature type="transmembrane region" description="Helical" evidence="8">
    <location>
        <begin position="112"/>
        <end position="129"/>
    </location>
</feature>
<feature type="transmembrane region" description="Helical" evidence="8">
    <location>
        <begin position="80"/>
        <end position="100"/>
    </location>
</feature>
<dbReference type="SUPFAM" id="SSF103481">
    <property type="entry name" value="Multidrug resistance efflux transporter EmrE"/>
    <property type="match status" value="2"/>
</dbReference>
<organism evidence="10 11">
    <name type="scientific">Aureimonas populi</name>
    <dbReference type="NCBI Taxonomy" id="1701758"/>
    <lineage>
        <taxon>Bacteria</taxon>
        <taxon>Pseudomonadati</taxon>
        <taxon>Pseudomonadota</taxon>
        <taxon>Alphaproteobacteria</taxon>
        <taxon>Hyphomicrobiales</taxon>
        <taxon>Aurantimonadaceae</taxon>
        <taxon>Aureimonas</taxon>
    </lineage>
</organism>
<feature type="transmembrane region" description="Helical" evidence="8">
    <location>
        <begin position="159"/>
        <end position="175"/>
    </location>
</feature>
<keyword evidence="7 8" id="KW-0472">Membrane</keyword>
<comment type="similarity">
    <text evidence="2">Belongs to the EamA transporter family.</text>
</comment>
<feature type="transmembrane region" description="Helical" evidence="8">
    <location>
        <begin position="218"/>
        <end position="239"/>
    </location>
</feature>
<feature type="domain" description="EamA" evidence="9">
    <location>
        <begin position="16"/>
        <end position="152"/>
    </location>
</feature>
<accession>A0ABW5CKD5</accession>
<evidence type="ECO:0000256" key="6">
    <source>
        <dbReference type="ARBA" id="ARBA00022989"/>
    </source>
</evidence>
<keyword evidence="4" id="KW-1003">Cell membrane</keyword>
<evidence type="ECO:0000256" key="1">
    <source>
        <dbReference type="ARBA" id="ARBA00004651"/>
    </source>
</evidence>
<feature type="transmembrane region" description="Helical" evidence="8">
    <location>
        <begin position="251"/>
        <end position="268"/>
    </location>
</feature>
<evidence type="ECO:0000256" key="2">
    <source>
        <dbReference type="ARBA" id="ARBA00007362"/>
    </source>
</evidence>
<dbReference type="InterPro" id="IPR050638">
    <property type="entry name" value="AA-Vitamin_Transporters"/>
</dbReference>
<dbReference type="Proteomes" id="UP001597371">
    <property type="component" value="Unassembled WGS sequence"/>
</dbReference>
<protein>
    <submittedName>
        <fullName evidence="10">EamA family transporter RarD</fullName>
    </submittedName>
</protein>
<evidence type="ECO:0000256" key="5">
    <source>
        <dbReference type="ARBA" id="ARBA00022692"/>
    </source>
</evidence>